<feature type="domain" description="Transferrin-binding protein B C-lobe/N-lobe beta-barrel" evidence="1">
    <location>
        <begin position="169"/>
        <end position="298"/>
    </location>
</feature>
<proteinExistence type="predicted"/>
<keyword evidence="3" id="KW-1185">Reference proteome</keyword>
<dbReference type="Gene3D" id="2.40.160.90">
    <property type="match status" value="1"/>
</dbReference>
<dbReference type="Pfam" id="PF01298">
    <property type="entry name" value="TbpB_B_D"/>
    <property type="match status" value="1"/>
</dbReference>
<dbReference type="EMBL" id="AP014546">
    <property type="protein sequence ID" value="BBB28905.1"/>
    <property type="molecule type" value="Genomic_DNA"/>
</dbReference>
<dbReference type="InterPro" id="IPR001677">
    <property type="entry name" value="TbpB_B_D"/>
</dbReference>
<dbReference type="PROSITE" id="PS51257">
    <property type="entry name" value="PROKAR_LIPOPROTEIN"/>
    <property type="match status" value="1"/>
</dbReference>
<dbReference type="KEGG" id="njp:NEJAP_0948"/>
<dbReference type="RefSeq" id="WP_201349556.1">
    <property type="nucleotide sequence ID" value="NZ_AP014546.1"/>
</dbReference>
<dbReference type="InterPro" id="IPR011250">
    <property type="entry name" value="OMP/PagP_B-barrel"/>
</dbReference>
<dbReference type="AlphaFoldDB" id="A0A7R6SVN3"/>
<organism evidence="2 3">
    <name type="scientific">Neptunomonas japonica JAMM 1380</name>
    <dbReference type="NCBI Taxonomy" id="1441457"/>
    <lineage>
        <taxon>Bacteria</taxon>
        <taxon>Pseudomonadati</taxon>
        <taxon>Pseudomonadota</taxon>
        <taxon>Gammaproteobacteria</taxon>
        <taxon>Oceanospirillales</taxon>
        <taxon>Oceanospirillaceae</taxon>
        <taxon>Neptunomonas</taxon>
    </lineage>
</organism>
<evidence type="ECO:0000313" key="2">
    <source>
        <dbReference type="EMBL" id="BBB28905.1"/>
    </source>
</evidence>
<dbReference type="SUPFAM" id="SSF56925">
    <property type="entry name" value="OMPA-like"/>
    <property type="match status" value="1"/>
</dbReference>
<gene>
    <name evidence="2" type="ORF">NEJAP_0948</name>
</gene>
<reference evidence="2 3" key="1">
    <citation type="journal article" date="2008" name="Int. J. Syst. Evol. Microbiol.">
        <title>Neptunomonas japonica sp. nov., an Osedax japonicus symbiont-like bacterium isolated from sediment adjacent to sperm whale carcasses off Kagoshima, Japan.</title>
        <authorList>
            <person name="Miyazaki M."/>
            <person name="Nogi Y."/>
            <person name="Fujiwara Y."/>
            <person name="Kawato M."/>
            <person name="Kubokawa K."/>
            <person name="Horikoshi K."/>
        </authorList>
    </citation>
    <scope>NUCLEOTIDE SEQUENCE [LARGE SCALE GENOMIC DNA]</scope>
    <source>
        <strain evidence="2 3">JAMM 1380</strain>
    </source>
</reference>
<sequence length="298" mass="29472">MKKTALFLPLSILSASVLLVGCGGGGGSSVKSAGAAPATLITSNPASFDAVTNEVDYTALGPVATSAVDRGISQTSRTDLTYNSSGDLTKLVVTTPGSTVTWDSTSGDTQTPVPGFSDHIVLSDAANSYDMLVVDTDFDYQAFGVWRTGNGTAAGVIGGLSFGLKTASVPVTGNATFTGQLVGTYINAIGQGNFVKGAVSINSDFAARSLAFSTSGTSTINPSSGATSAISSLDMTGTLTYGAGANAFSGGVSTAGTGLTGTASGAFYGPNAAEIGGVFNVKAASGVEFYSGSFGAKQ</sequence>
<dbReference type="Proteomes" id="UP000595332">
    <property type="component" value="Chromosome"/>
</dbReference>
<name>A0A7R6SVN3_9GAMM</name>
<protein>
    <recommendedName>
        <fullName evidence="1">Transferrin-binding protein B C-lobe/N-lobe beta-barrel domain-containing protein</fullName>
    </recommendedName>
</protein>
<evidence type="ECO:0000259" key="1">
    <source>
        <dbReference type="Pfam" id="PF01298"/>
    </source>
</evidence>
<accession>A0A7R6SVN3</accession>
<evidence type="ECO:0000313" key="3">
    <source>
        <dbReference type="Proteomes" id="UP000595332"/>
    </source>
</evidence>